<organism evidence="8 9">
    <name type="scientific">Vibrio viridaestus</name>
    <dbReference type="NCBI Taxonomy" id="2487322"/>
    <lineage>
        <taxon>Bacteria</taxon>
        <taxon>Pseudomonadati</taxon>
        <taxon>Pseudomonadota</taxon>
        <taxon>Gammaproteobacteria</taxon>
        <taxon>Vibrionales</taxon>
        <taxon>Vibrionaceae</taxon>
        <taxon>Vibrio</taxon>
    </lineage>
</organism>
<gene>
    <name evidence="8" type="ORF">EES38_14580</name>
</gene>
<dbReference type="Gene3D" id="3.20.20.30">
    <property type="entry name" value="Luciferase-like domain"/>
    <property type="match status" value="1"/>
</dbReference>
<evidence type="ECO:0000256" key="2">
    <source>
        <dbReference type="ARBA" id="ARBA00022643"/>
    </source>
</evidence>
<dbReference type="PANTHER" id="PTHR30011">
    <property type="entry name" value="ALKANESULFONATE MONOOXYGENASE-RELATED"/>
    <property type="match status" value="1"/>
</dbReference>
<evidence type="ECO:0000313" key="9">
    <source>
        <dbReference type="Proteomes" id="UP000281112"/>
    </source>
</evidence>
<sequence length="436" mass="48681">MKESRPLCIGMALAFSWLSKSGWRRQDSQVERLFSPELYSELACRAEKAKLDFVFRPDTLFLNPEALYSEPGFSTLDPIALLSFIASKTSQIGLVATVSTSFYPPYIAARQLQSLQWISNGRAGWNIVTAIDGQRNFGLSSLSSSEVKYRKAEEFFQVVEKLWQSFPYDALIIDRESGQYADASKIESIHHDSEFFHVEGPLNVPSYPYGQMAYFQAGASDSGRQFSATYADAVFAATPTIESAVELKKDLVERRAKLQGISEKSAIKVLPGLSLFLGESRQEAQELYESTHKNMSYQRRFEYIENTVGVDFSSLTLDTPIDSSMLPQTFETSRSQTHATLIREFIRGNTPTLKQLLESAVVIGSAHWLVIGTVDDAVESIVKWKDAGAMDGFIAVPGGSVECMALFFDKLLPRLQALGLMRAEYENKSFKETITS</sequence>
<dbReference type="NCBIfam" id="TIGR03860">
    <property type="entry name" value="FMN_nitrolo"/>
    <property type="match status" value="1"/>
</dbReference>
<keyword evidence="2 6" id="KW-0288">FMN</keyword>
<keyword evidence="1 6" id="KW-0285">Flavoprotein</keyword>
<evidence type="ECO:0000256" key="4">
    <source>
        <dbReference type="ARBA" id="ARBA00023033"/>
    </source>
</evidence>
<accession>A0A3N9TFJ9</accession>
<keyword evidence="3" id="KW-0560">Oxidoreductase</keyword>
<comment type="caution">
    <text evidence="8">The sequence shown here is derived from an EMBL/GenBank/DDBJ whole genome shotgun (WGS) entry which is preliminary data.</text>
</comment>
<dbReference type="InterPro" id="IPR051260">
    <property type="entry name" value="Diverse_substr_monoxygenases"/>
</dbReference>
<protein>
    <submittedName>
        <fullName evidence="8">LLM class flavin-dependent oxidoreductase</fullName>
    </submittedName>
</protein>
<dbReference type="InterPro" id="IPR016215">
    <property type="entry name" value="NTA_MOA"/>
</dbReference>
<dbReference type="Pfam" id="PF00296">
    <property type="entry name" value="Bac_luciferase"/>
    <property type="match status" value="1"/>
</dbReference>
<evidence type="ECO:0000313" key="8">
    <source>
        <dbReference type="EMBL" id="RQW62503.1"/>
    </source>
</evidence>
<dbReference type="InterPro" id="IPR011251">
    <property type="entry name" value="Luciferase-like_dom"/>
</dbReference>
<dbReference type="OrthoDB" id="6133319at2"/>
<name>A0A3N9TFJ9_9VIBR</name>
<proteinExistence type="inferred from homology"/>
<dbReference type="GO" id="GO:0004497">
    <property type="term" value="F:monooxygenase activity"/>
    <property type="evidence" value="ECO:0007669"/>
    <property type="project" value="UniProtKB-KW"/>
</dbReference>
<comment type="similarity">
    <text evidence="5">Belongs to the NtaA/SnaA/DszA monooxygenase family.</text>
</comment>
<feature type="binding site" evidence="6">
    <location>
        <position position="220"/>
    </location>
    <ligand>
        <name>FMN</name>
        <dbReference type="ChEBI" id="CHEBI:58210"/>
    </ligand>
</feature>
<dbReference type="RefSeq" id="WP_124937938.1">
    <property type="nucleotide sequence ID" value="NZ_RJVQ01000006.1"/>
</dbReference>
<evidence type="ECO:0000259" key="7">
    <source>
        <dbReference type="Pfam" id="PF00296"/>
    </source>
</evidence>
<dbReference type="GO" id="GO:0016705">
    <property type="term" value="F:oxidoreductase activity, acting on paired donors, with incorporation or reduction of molecular oxygen"/>
    <property type="evidence" value="ECO:0007669"/>
    <property type="project" value="InterPro"/>
</dbReference>
<dbReference type="InterPro" id="IPR036661">
    <property type="entry name" value="Luciferase-like_sf"/>
</dbReference>
<evidence type="ECO:0000256" key="3">
    <source>
        <dbReference type="ARBA" id="ARBA00023002"/>
    </source>
</evidence>
<dbReference type="EMBL" id="RJVQ01000006">
    <property type="protein sequence ID" value="RQW62503.1"/>
    <property type="molecule type" value="Genomic_DNA"/>
</dbReference>
<keyword evidence="4" id="KW-0503">Monooxygenase</keyword>
<feature type="binding site" evidence="6">
    <location>
        <position position="149"/>
    </location>
    <ligand>
        <name>FMN</name>
        <dbReference type="ChEBI" id="CHEBI:58210"/>
    </ligand>
</feature>
<reference evidence="8 9" key="1">
    <citation type="submission" date="2018-11" db="EMBL/GenBank/DDBJ databases">
        <title>Vibrio LJC006 sp. nov., isolated from seawater during the bloom of the enteromorpha.</title>
        <authorList>
            <person name="Liang J."/>
        </authorList>
    </citation>
    <scope>NUCLEOTIDE SEQUENCE [LARGE SCALE GENOMIC DNA]</scope>
    <source>
        <strain evidence="8 9">LJC006</strain>
    </source>
</reference>
<dbReference type="SUPFAM" id="SSF51679">
    <property type="entry name" value="Bacterial luciferase-like"/>
    <property type="match status" value="1"/>
</dbReference>
<feature type="binding site" evidence="6">
    <location>
        <position position="97"/>
    </location>
    <ligand>
        <name>FMN</name>
        <dbReference type="ChEBI" id="CHEBI:58210"/>
    </ligand>
</feature>
<dbReference type="Proteomes" id="UP000281112">
    <property type="component" value="Unassembled WGS sequence"/>
</dbReference>
<evidence type="ECO:0000256" key="6">
    <source>
        <dbReference type="PIRSR" id="PIRSR000337-1"/>
    </source>
</evidence>
<keyword evidence="9" id="KW-1185">Reference proteome</keyword>
<feature type="binding site" evidence="6">
    <location>
        <position position="58"/>
    </location>
    <ligand>
        <name>FMN</name>
        <dbReference type="ChEBI" id="CHEBI:58210"/>
    </ligand>
</feature>
<feature type="domain" description="Luciferase-like" evidence="7">
    <location>
        <begin position="35"/>
        <end position="388"/>
    </location>
</feature>
<dbReference type="PIRSF" id="PIRSF000337">
    <property type="entry name" value="NTA_MOA"/>
    <property type="match status" value="1"/>
</dbReference>
<dbReference type="PANTHER" id="PTHR30011:SF16">
    <property type="entry name" value="C2H2 FINGER DOMAIN TRANSCRIPTION FACTOR (EUROFUNG)-RELATED"/>
    <property type="match status" value="1"/>
</dbReference>
<evidence type="ECO:0000256" key="5">
    <source>
        <dbReference type="ARBA" id="ARBA00033748"/>
    </source>
</evidence>
<evidence type="ECO:0000256" key="1">
    <source>
        <dbReference type="ARBA" id="ARBA00022630"/>
    </source>
</evidence>
<dbReference type="AlphaFoldDB" id="A0A3N9TFJ9"/>